<organism evidence="1 2">
    <name type="scientific">bacterium (Candidatus Blackallbacteria) CG17_big_fil_post_rev_8_21_14_2_50_48_46</name>
    <dbReference type="NCBI Taxonomy" id="2014261"/>
    <lineage>
        <taxon>Bacteria</taxon>
        <taxon>Candidatus Blackallbacteria</taxon>
    </lineage>
</organism>
<evidence type="ECO:0008006" key="3">
    <source>
        <dbReference type="Google" id="ProtNLM"/>
    </source>
</evidence>
<evidence type="ECO:0000313" key="1">
    <source>
        <dbReference type="EMBL" id="PIW19390.1"/>
    </source>
</evidence>
<sequence>MNSIFKPHVFFILLAGFLGGCVFLLPVQAEELKVKYKADRIEYIKAEKVFRLLGHVEMQVRDLVITSEKLDYDTENKTLASQVPFEIVQTTSEGKKRTIKGTELLYDIRLKRAEAKNVYLIIPAQSPGQEVYVQGESMVAYEDGKRVVFLKGFYTTCNHYDKEHQSSSQQVEDIHSLQNMRRQWTHYAIEADVLDYLEGDRVLAWNAQILAFEKQTFWFPFWLIPLQSPEGIKKPDIDVGQNAVEGIFTKFKGYYHWNDFHDGYWYATLMQNKGVGLGFQHDWVAFPNSITRFYFYGLPVTANIQDVAGALISGPNAEVNDQASTQLTTQQTSSVTWLDQVANWGRNKFQDHDLEFRHKQKLLPYTELELSFKDKDFYNTSAYQATRNPSQSFEFRLTDNQLFLLDPSSELKVNSNLSLNQSVNGPLDIRYQVNGQNITRTVTKGISGTQNRTASVSAVLGNSNLNLRTNWSENNNSSRTQIFENNELKTDQSASAPSQGNELWNTTLDLNLPFNDKAKLSTNLIYNSNTSGISSTSVGTLIQTLQPRVNLTQSLDWGTFSLNYEDFFTLSSDLQAAKNQSSGQIKKLPELNLQLNPFFQDTFPIQLETRMGRYFDPSIPVQALTQYNLTEIGRTLLRLSLVSKDFDLGMGMKANFGGTNFEQRLYQTQDAEYIFTARANLRNELSPYFIPSLTYERAVQDQVKNNSPFANFEPLQLRTINNLNATLSLVNLPEFTWTFNGGYDYINRQYQQIQSNITSQIGNQFILRAHTAYTPVAIKDSEVGGFLKDSDGYVYRHGDPVNGAMIPIHQEDVGSFSLFGGRWDNTTLGMRWRSSQEIFATGALSTFGLESGIPQGVELGGDIAYDFHLGRINGLNGSMRFSFGDSWLWHTELDLVFSVQPTTIPGNLEELFALVVPFRVVLRKDLHDFILTASWDSFYQQFNLNLSLLAFPFSTSDITGNLGSLNQQVNSLGGGLR</sequence>
<dbReference type="Gene3D" id="2.60.450.10">
    <property type="entry name" value="Lipopolysaccharide (LPS) transport protein A like domain"/>
    <property type="match status" value="1"/>
</dbReference>
<dbReference type="AlphaFoldDB" id="A0A2M7GB89"/>
<name>A0A2M7GB89_9BACT</name>
<gene>
    <name evidence="1" type="ORF">COW36_00705</name>
</gene>
<evidence type="ECO:0000313" key="2">
    <source>
        <dbReference type="Proteomes" id="UP000231019"/>
    </source>
</evidence>
<dbReference type="EMBL" id="PFFQ01000004">
    <property type="protein sequence ID" value="PIW19390.1"/>
    <property type="molecule type" value="Genomic_DNA"/>
</dbReference>
<proteinExistence type="predicted"/>
<accession>A0A2M7GB89</accession>
<dbReference type="PROSITE" id="PS51257">
    <property type="entry name" value="PROKAR_LIPOPROTEIN"/>
    <property type="match status" value="1"/>
</dbReference>
<reference evidence="1 2" key="1">
    <citation type="submission" date="2017-09" db="EMBL/GenBank/DDBJ databases">
        <title>Depth-based differentiation of microbial function through sediment-hosted aquifers and enrichment of novel symbionts in the deep terrestrial subsurface.</title>
        <authorList>
            <person name="Probst A.J."/>
            <person name="Ladd B."/>
            <person name="Jarett J.K."/>
            <person name="Geller-Mcgrath D.E."/>
            <person name="Sieber C.M."/>
            <person name="Emerson J.B."/>
            <person name="Anantharaman K."/>
            <person name="Thomas B.C."/>
            <person name="Malmstrom R."/>
            <person name="Stieglmeier M."/>
            <person name="Klingl A."/>
            <person name="Woyke T."/>
            <person name="Ryan C.M."/>
            <person name="Banfield J.F."/>
        </authorList>
    </citation>
    <scope>NUCLEOTIDE SEQUENCE [LARGE SCALE GENOMIC DNA]</scope>
    <source>
        <strain evidence="1">CG17_big_fil_post_rev_8_21_14_2_50_48_46</strain>
    </source>
</reference>
<dbReference type="Proteomes" id="UP000231019">
    <property type="component" value="Unassembled WGS sequence"/>
</dbReference>
<comment type="caution">
    <text evidence="1">The sequence shown here is derived from an EMBL/GenBank/DDBJ whole genome shotgun (WGS) entry which is preliminary data.</text>
</comment>
<protein>
    <recommendedName>
        <fullName evidence="3">LPS-assembly protein LptD</fullName>
    </recommendedName>
</protein>